<feature type="compositionally biased region" description="Basic residues" evidence="3">
    <location>
        <begin position="284"/>
        <end position="295"/>
    </location>
</feature>
<dbReference type="Gene3D" id="1.10.10.60">
    <property type="entry name" value="Homeodomain-like"/>
    <property type="match status" value="1"/>
</dbReference>
<dbReference type="CDD" id="cd00086">
    <property type="entry name" value="homeodomain"/>
    <property type="match status" value="1"/>
</dbReference>
<comment type="subcellular location">
    <subcellularLocation>
        <location evidence="1 2">Nucleus</location>
    </subcellularLocation>
</comment>
<feature type="DNA-binding region" description="Homeobox" evidence="1">
    <location>
        <begin position="394"/>
        <end position="453"/>
    </location>
</feature>
<feature type="domain" description="Homeobox" evidence="4">
    <location>
        <begin position="392"/>
        <end position="452"/>
    </location>
</feature>
<dbReference type="STRING" id="329046.A0A1Y2CZ51"/>
<evidence type="ECO:0000256" key="2">
    <source>
        <dbReference type="RuleBase" id="RU000682"/>
    </source>
</evidence>
<name>A0A1Y2CZ51_9FUNG</name>
<keyword evidence="1 2" id="KW-0539">Nucleus</keyword>
<feature type="compositionally biased region" description="Acidic residues" evidence="3">
    <location>
        <begin position="326"/>
        <end position="338"/>
    </location>
</feature>
<feature type="region of interest" description="Disordered" evidence="3">
    <location>
        <begin position="445"/>
        <end position="464"/>
    </location>
</feature>
<feature type="compositionally biased region" description="Basic and acidic residues" evidence="3">
    <location>
        <begin position="299"/>
        <end position="310"/>
    </location>
</feature>
<dbReference type="SMART" id="SM00389">
    <property type="entry name" value="HOX"/>
    <property type="match status" value="1"/>
</dbReference>
<feature type="compositionally biased region" description="Polar residues" evidence="3">
    <location>
        <begin position="352"/>
        <end position="364"/>
    </location>
</feature>
<feature type="compositionally biased region" description="Low complexity" evidence="3">
    <location>
        <begin position="376"/>
        <end position="400"/>
    </location>
</feature>
<feature type="compositionally biased region" description="Polar residues" evidence="3">
    <location>
        <begin position="250"/>
        <end position="260"/>
    </location>
</feature>
<dbReference type="AlphaFoldDB" id="A0A1Y2CZ51"/>
<feature type="region of interest" description="Disordered" evidence="3">
    <location>
        <begin position="1"/>
        <end position="30"/>
    </location>
</feature>
<dbReference type="SUPFAM" id="SSF46689">
    <property type="entry name" value="Homeodomain-like"/>
    <property type="match status" value="1"/>
</dbReference>
<reference evidence="5 6" key="1">
    <citation type="submission" date="2016-07" db="EMBL/GenBank/DDBJ databases">
        <title>Pervasive Adenine N6-methylation of Active Genes in Fungi.</title>
        <authorList>
            <consortium name="DOE Joint Genome Institute"/>
            <person name="Mondo S.J."/>
            <person name="Dannebaum R.O."/>
            <person name="Kuo R.C."/>
            <person name="Labutti K."/>
            <person name="Haridas S."/>
            <person name="Kuo A."/>
            <person name="Salamov A."/>
            <person name="Ahrendt S.R."/>
            <person name="Lipzen A."/>
            <person name="Sullivan W."/>
            <person name="Andreopoulos W.B."/>
            <person name="Clum A."/>
            <person name="Lindquist E."/>
            <person name="Daum C."/>
            <person name="Ramamoorthy G.K."/>
            <person name="Gryganskyi A."/>
            <person name="Culley D."/>
            <person name="Magnuson J.K."/>
            <person name="James T.Y."/>
            <person name="O'Malley M.A."/>
            <person name="Stajich J.E."/>
            <person name="Spatafora J.W."/>
            <person name="Visel A."/>
            <person name="Grigoriev I.V."/>
        </authorList>
    </citation>
    <scope>NUCLEOTIDE SEQUENCE [LARGE SCALE GENOMIC DNA]</scope>
    <source>
        <strain evidence="5 6">JEL800</strain>
    </source>
</reference>
<feature type="region of interest" description="Disordered" evidence="3">
    <location>
        <begin position="250"/>
        <end position="419"/>
    </location>
</feature>
<dbReference type="InterPro" id="IPR009057">
    <property type="entry name" value="Homeodomain-like_sf"/>
</dbReference>
<accession>A0A1Y2CZ51</accession>
<dbReference type="Pfam" id="PF00046">
    <property type="entry name" value="Homeodomain"/>
    <property type="match status" value="1"/>
</dbReference>
<dbReference type="PROSITE" id="PS50071">
    <property type="entry name" value="HOMEOBOX_2"/>
    <property type="match status" value="1"/>
</dbReference>
<dbReference type="InterPro" id="IPR001356">
    <property type="entry name" value="HD"/>
</dbReference>
<gene>
    <name evidence="5" type="ORF">BCR33DRAFT_711639</name>
</gene>
<evidence type="ECO:0000313" key="5">
    <source>
        <dbReference type="EMBL" id="ORY52299.1"/>
    </source>
</evidence>
<keyword evidence="1 2" id="KW-0371">Homeobox</keyword>
<organism evidence="5 6">
    <name type="scientific">Rhizoclosmatium globosum</name>
    <dbReference type="NCBI Taxonomy" id="329046"/>
    <lineage>
        <taxon>Eukaryota</taxon>
        <taxon>Fungi</taxon>
        <taxon>Fungi incertae sedis</taxon>
        <taxon>Chytridiomycota</taxon>
        <taxon>Chytridiomycota incertae sedis</taxon>
        <taxon>Chytridiomycetes</taxon>
        <taxon>Chytridiales</taxon>
        <taxon>Chytriomycetaceae</taxon>
        <taxon>Rhizoclosmatium</taxon>
    </lineage>
</organism>
<dbReference type="EMBL" id="MCGO01000003">
    <property type="protein sequence ID" value="ORY52299.1"/>
    <property type="molecule type" value="Genomic_DNA"/>
</dbReference>
<keyword evidence="1 2" id="KW-0238">DNA-binding</keyword>
<dbReference type="GO" id="GO:0005634">
    <property type="term" value="C:nucleus"/>
    <property type="evidence" value="ECO:0007669"/>
    <property type="project" value="UniProtKB-SubCell"/>
</dbReference>
<evidence type="ECO:0000259" key="4">
    <source>
        <dbReference type="PROSITE" id="PS50071"/>
    </source>
</evidence>
<evidence type="ECO:0000256" key="1">
    <source>
        <dbReference type="PROSITE-ProRule" id="PRU00108"/>
    </source>
</evidence>
<dbReference type="GO" id="GO:0003677">
    <property type="term" value="F:DNA binding"/>
    <property type="evidence" value="ECO:0007669"/>
    <property type="project" value="UniProtKB-UniRule"/>
</dbReference>
<keyword evidence="6" id="KW-1185">Reference proteome</keyword>
<feature type="compositionally biased region" description="Basic and acidic residues" evidence="3">
    <location>
        <begin position="455"/>
        <end position="464"/>
    </location>
</feature>
<evidence type="ECO:0000313" key="6">
    <source>
        <dbReference type="Proteomes" id="UP000193642"/>
    </source>
</evidence>
<proteinExistence type="predicted"/>
<protein>
    <recommendedName>
        <fullName evidence="4">Homeobox domain-containing protein</fullName>
    </recommendedName>
</protein>
<evidence type="ECO:0000256" key="3">
    <source>
        <dbReference type="SAM" id="MobiDB-lite"/>
    </source>
</evidence>
<dbReference type="Proteomes" id="UP000193642">
    <property type="component" value="Unassembled WGS sequence"/>
</dbReference>
<sequence>MPLSFGNLYTSMPDIQSPEERASATDGSSFSGLEAKQDLHALTLTTSSFLPQQQPNAKADEAMHSTVAARDFIEPYQTFRQLGFGQPLQEHDLHSRNKFHPPSAQHSLLCGAVLSSDPNGSSSLSPFFSSGSSFFTVEPQPYLARTVPYHELDPLLQIPPQGYNHAQISPLQTLFPSTAIAASSATNVRNLQVLLGGCPTNHLTSLPTPTSSFYNSNSSSTTTNNNTCSPFFDTNPDSTLLISPLQTIAPQFHTPTSPTLSLPEEDVSAVAKETKSDALAAGKPARRVPLHRPPRPSRAAKDKASTKIEWTESSFSADDPNTNSDNENDDDDDDDEFNETSSCVKNVKRDPTSCSASPSFQGHSRGNHARQRDSSGEQSESDAQQQQNTQQYSKSSSRSSLSKHQKAILKQELDKQAYPSMERMRELGEVCGMNARKVRIWFQNQRAAKKAKGKGVGEKGRGRS</sequence>
<comment type="caution">
    <text evidence="5">The sequence shown here is derived from an EMBL/GenBank/DDBJ whole genome shotgun (WGS) entry which is preliminary data.</text>
</comment>